<dbReference type="Gene3D" id="3.40.50.720">
    <property type="entry name" value="NAD(P)-binding Rossmann-like Domain"/>
    <property type="match status" value="1"/>
</dbReference>
<dbReference type="SUPFAM" id="SSF51735">
    <property type="entry name" value="NAD(P)-binding Rossmann-fold domains"/>
    <property type="match status" value="1"/>
</dbReference>
<evidence type="ECO:0000259" key="1">
    <source>
        <dbReference type="Pfam" id="PF05368"/>
    </source>
</evidence>
<dbReference type="Pfam" id="PF05368">
    <property type="entry name" value="NmrA"/>
    <property type="match status" value="1"/>
</dbReference>
<dbReference type="PANTHER" id="PTHR43162">
    <property type="match status" value="1"/>
</dbReference>
<dbReference type="PANTHER" id="PTHR43162:SF1">
    <property type="entry name" value="PRESTALK A DIFFERENTIATION PROTEIN A"/>
    <property type="match status" value="1"/>
</dbReference>
<dbReference type="AlphaFoldDB" id="A0A934SKT1"/>
<accession>A0A934SKT1</accession>
<comment type="caution">
    <text evidence="2">The sequence shown here is derived from an EMBL/GenBank/DDBJ whole genome shotgun (WGS) entry which is preliminary data.</text>
</comment>
<dbReference type="Proteomes" id="UP000636458">
    <property type="component" value="Unassembled WGS sequence"/>
</dbReference>
<reference evidence="2" key="1">
    <citation type="submission" date="2021-01" db="EMBL/GenBank/DDBJ databases">
        <title>Lacisediminihabitans sp. nov. strain G11-30, isolated from Antarctic Soil.</title>
        <authorList>
            <person name="Li J."/>
        </authorList>
    </citation>
    <scope>NUCLEOTIDE SEQUENCE</scope>
    <source>
        <strain evidence="2">G11-30</strain>
    </source>
</reference>
<proteinExistence type="predicted"/>
<evidence type="ECO:0000313" key="2">
    <source>
        <dbReference type="EMBL" id="MBK4347199.1"/>
    </source>
</evidence>
<protein>
    <submittedName>
        <fullName evidence="2">SDR family oxidoreductase</fullName>
    </submittedName>
</protein>
<dbReference type="InterPro" id="IPR036291">
    <property type="entry name" value="NAD(P)-bd_dom_sf"/>
</dbReference>
<evidence type="ECO:0000313" key="3">
    <source>
        <dbReference type="Proteomes" id="UP000636458"/>
    </source>
</evidence>
<gene>
    <name evidence="2" type="ORF">IV501_06090</name>
</gene>
<dbReference type="EMBL" id="JAEPES010000002">
    <property type="protein sequence ID" value="MBK4347199.1"/>
    <property type="molecule type" value="Genomic_DNA"/>
</dbReference>
<organism evidence="2 3">
    <name type="scientific">Lacisediminihabitans changchengi</name>
    <dbReference type="NCBI Taxonomy" id="2787634"/>
    <lineage>
        <taxon>Bacteria</taxon>
        <taxon>Bacillati</taxon>
        <taxon>Actinomycetota</taxon>
        <taxon>Actinomycetes</taxon>
        <taxon>Micrococcales</taxon>
        <taxon>Microbacteriaceae</taxon>
        <taxon>Lacisediminihabitans</taxon>
    </lineage>
</organism>
<feature type="domain" description="NmrA-like" evidence="1">
    <location>
        <begin position="37"/>
        <end position="208"/>
    </location>
</feature>
<dbReference type="InterPro" id="IPR051604">
    <property type="entry name" value="Ergot_Alk_Oxidoreductase"/>
</dbReference>
<sequence length="275" mass="29191">MTIAITGATGSIGGALFRQLSDAGADVRPISRADASYADTSGLTAALRGTETVFLVSGRESLHRVLEHESAVEAIANAGAKRVVYLSFYGAAADCTFTFGRDHWHTEQRIRDSGLEFTFLRDNFYQKILPFFADRHGVIRGPAGDGVLSAVADRDVVDVAAAVLQDTGHNGATYDLTGPADLSMRDIAAALSRVSGREVTFVNETVEEAYVSRAHFGAPKFEVDGWVTTYLAIARGETAGVSGDVAALTGHKPQDFDAFLAENPATWAHLLPAAG</sequence>
<name>A0A934SKT1_9MICO</name>
<dbReference type="InterPro" id="IPR008030">
    <property type="entry name" value="NmrA-like"/>
</dbReference>
<dbReference type="Gene3D" id="3.90.25.10">
    <property type="entry name" value="UDP-galactose 4-epimerase, domain 1"/>
    <property type="match status" value="1"/>
</dbReference>
<dbReference type="CDD" id="cd05269">
    <property type="entry name" value="TMR_SDR_a"/>
    <property type="match status" value="1"/>
</dbReference>
<keyword evidence="3" id="KW-1185">Reference proteome</keyword>
<dbReference type="RefSeq" id="WP_200555565.1">
    <property type="nucleotide sequence ID" value="NZ_JAEPES010000002.1"/>
</dbReference>